<dbReference type="InterPro" id="IPR025269">
    <property type="entry name" value="SAM-like_dom"/>
</dbReference>
<evidence type="ECO:0008006" key="5">
    <source>
        <dbReference type="Google" id="ProtNLM"/>
    </source>
</evidence>
<dbReference type="Pfam" id="PF17293">
    <property type="entry name" value="Arm-DNA-bind_5"/>
    <property type="match status" value="1"/>
</dbReference>
<sequence length="162" mass="18913">MSVKLRTKNLSGGRKSLYLDIYHKGKRNYDFLDLVLEDEVKVKKESKNEMILLSKRIKEANREKILLAETIRANRETELQFSSHDVIPSFKRNADFVQYFQKIGEGKGRSSLIWKATLKHLKTFTGGKVAFKNINETWLEQWKNYLMQQVSNNTASGHFDKV</sequence>
<dbReference type="EMBL" id="UINC01168732">
    <property type="protein sequence ID" value="SVD71904.1"/>
    <property type="molecule type" value="Genomic_DNA"/>
</dbReference>
<evidence type="ECO:0000313" key="4">
    <source>
        <dbReference type="EMBL" id="SVD71904.1"/>
    </source>
</evidence>
<reference evidence="4" key="1">
    <citation type="submission" date="2018-05" db="EMBL/GenBank/DDBJ databases">
        <authorList>
            <person name="Lanie J.A."/>
            <person name="Ng W.-L."/>
            <person name="Kazmierczak K.M."/>
            <person name="Andrzejewski T.M."/>
            <person name="Davidsen T.M."/>
            <person name="Wayne K.J."/>
            <person name="Tettelin H."/>
            <person name="Glass J.I."/>
            <person name="Rusch D."/>
            <person name="Podicherti R."/>
            <person name="Tsui H.-C.T."/>
            <person name="Winkler M.E."/>
        </authorList>
    </citation>
    <scope>NUCLEOTIDE SEQUENCE</scope>
</reference>
<dbReference type="InterPro" id="IPR035386">
    <property type="entry name" value="Arm-DNA-bind_5"/>
</dbReference>
<name>A0A382XM30_9ZZZZ</name>
<dbReference type="AlphaFoldDB" id="A0A382XM30"/>
<feature type="non-terminal residue" evidence="4">
    <location>
        <position position="162"/>
    </location>
</feature>
<accession>A0A382XM30</accession>
<protein>
    <recommendedName>
        <fullName evidence="5">Phage integrase SAM-like domain-containing protein</fullName>
    </recommendedName>
</protein>
<dbReference type="Pfam" id="PF13102">
    <property type="entry name" value="Phage_int_SAM_5"/>
    <property type="match status" value="1"/>
</dbReference>
<organism evidence="4">
    <name type="scientific">marine metagenome</name>
    <dbReference type="NCBI Taxonomy" id="408172"/>
    <lineage>
        <taxon>unclassified sequences</taxon>
        <taxon>metagenomes</taxon>
        <taxon>ecological metagenomes</taxon>
    </lineage>
</organism>
<dbReference type="Gene3D" id="1.10.150.130">
    <property type="match status" value="1"/>
</dbReference>
<keyword evidence="1" id="KW-0238">DNA-binding</keyword>
<evidence type="ECO:0000256" key="1">
    <source>
        <dbReference type="ARBA" id="ARBA00023125"/>
    </source>
</evidence>
<dbReference type="InterPro" id="IPR010998">
    <property type="entry name" value="Integrase_recombinase_N"/>
</dbReference>
<evidence type="ECO:0000259" key="2">
    <source>
        <dbReference type="Pfam" id="PF13102"/>
    </source>
</evidence>
<feature type="domain" description="Arm DNA-binding" evidence="3">
    <location>
        <begin position="3"/>
        <end position="78"/>
    </location>
</feature>
<proteinExistence type="predicted"/>
<dbReference type="GO" id="GO:0003677">
    <property type="term" value="F:DNA binding"/>
    <property type="evidence" value="ECO:0007669"/>
    <property type="project" value="UniProtKB-KW"/>
</dbReference>
<feature type="domain" description="Phage integrase SAM-like" evidence="2">
    <location>
        <begin position="96"/>
        <end position="161"/>
    </location>
</feature>
<gene>
    <name evidence="4" type="ORF">METZ01_LOCUS424758</name>
</gene>
<evidence type="ECO:0000259" key="3">
    <source>
        <dbReference type="Pfam" id="PF17293"/>
    </source>
</evidence>